<keyword evidence="2" id="KW-1185">Reference proteome</keyword>
<comment type="caution">
    <text evidence="1">The sequence shown here is derived from an EMBL/GenBank/DDBJ whole genome shotgun (WGS) entry which is preliminary data.</text>
</comment>
<accession>A0A398CZN1</accession>
<dbReference type="OrthoDB" id="2988890at2"/>
<evidence type="ECO:0000313" key="2">
    <source>
        <dbReference type="Proteomes" id="UP000266340"/>
    </source>
</evidence>
<dbReference type="AlphaFoldDB" id="A0A398CZN1"/>
<reference evidence="1 2" key="1">
    <citation type="submission" date="2018-09" db="EMBL/GenBank/DDBJ databases">
        <title>Cohnella cavernae sp. nov., isolated from a karst cave.</title>
        <authorList>
            <person name="Zhu H."/>
        </authorList>
    </citation>
    <scope>NUCLEOTIDE SEQUENCE [LARGE SCALE GENOMIC DNA]</scope>
    <source>
        <strain evidence="1 2">K2E09-144</strain>
    </source>
</reference>
<sequence>MHSLASSLTSRQLEFVPVQDALAEKGFALGGGWEYDHGSFDCALDEANTVFLRIPFDVEVGRLDSETANNEAQIRFGQPFVLRHLYNEGLDSEAQARTLGALFDQFSDPVDPDASIEPAWVEAAGRKLRKWRRSFRFEPAIHIGTIPDDSGTRQCRYLFAVRKNRALYFVRGFMGLSFSFKLILRLEVHYG</sequence>
<dbReference type="EMBL" id="QXJM01000011">
    <property type="protein sequence ID" value="RIE05317.1"/>
    <property type="molecule type" value="Genomic_DNA"/>
</dbReference>
<evidence type="ECO:0000313" key="1">
    <source>
        <dbReference type="EMBL" id="RIE05317.1"/>
    </source>
</evidence>
<dbReference type="RefSeq" id="WP_119147418.1">
    <property type="nucleotide sequence ID" value="NZ_QXJM01000011.1"/>
</dbReference>
<dbReference type="InterPro" id="IPR014967">
    <property type="entry name" value="Uncharacterised_YugN-like"/>
</dbReference>
<protein>
    <submittedName>
        <fullName evidence="1">Uncharacterized protein</fullName>
    </submittedName>
</protein>
<dbReference type="SUPFAM" id="SSF160755">
    <property type="entry name" value="YugN-like"/>
    <property type="match status" value="1"/>
</dbReference>
<dbReference type="InterPro" id="IPR036491">
    <property type="entry name" value="YugN-like_sf"/>
</dbReference>
<dbReference type="Pfam" id="PF08868">
    <property type="entry name" value="YugN"/>
    <property type="match status" value="1"/>
</dbReference>
<proteinExistence type="predicted"/>
<dbReference type="Proteomes" id="UP000266340">
    <property type="component" value="Unassembled WGS sequence"/>
</dbReference>
<name>A0A398CZN1_9BACL</name>
<organism evidence="1 2">
    <name type="scientific">Cohnella faecalis</name>
    <dbReference type="NCBI Taxonomy" id="2315694"/>
    <lineage>
        <taxon>Bacteria</taxon>
        <taxon>Bacillati</taxon>
        <taxon>Bacillota</taxon>
        <taxon>Bacilli</taxon>
        <taxon>Bacillales</taxon>
        <taxon>Paenibacillaceae</taxon>
        <taxon>Cohnella</taxon>
    </lineage>
</organism>
<gene>
    <name evidence="1" type="ORF">D3H35_01190</name>
</gene>
<dbReference type="Gene3D" id="3.30.310.100">
    <property type="entry name" value="YugN-like"/>
    <property type="match status" value="1"/>
</dbReference>